<dbReference type="RefSeq" id="WP_210661057.1">
    <property type="nucleotide sequence ID" value="NZ_JAGKQQ010000001.1"/>
</dbReference>
<keyword evidence="3" id="KW-0378">Hydrolase</keyword>
<feature type="region of interest" description="Disordered" evidence="1">
    <location>
        <begin position="465"/>
        <end position="485"/>
    </location>
</feature>
<feature type="domain" description="Peptidase M6-like" evidence="2">
    <location>
        <begin position="101"/>
        <end position="295"/>
    </location>
</feature>
<proteinExistence type="predicted"/>
<evidence type="ECO:0000313" key="3">
    <source>
        <dbReference type="EMBL" id="MBP3960053.1"/>
    </source>
</evidence>
<evidence type="ECO:0000256" key="1">
    <source>
        <dbReference type="SAM" id="MobiDB-lite"/>
    </source>
</evidence>
<sequence length="744" mass="81061">MSRPRLVPPAPHVMGGLFMDYVRDGKANGLTFRQYLRAVGYADPAAHTDGMDDGAQVAVPAAGPMMVSVPRRPVVGPLRIIVLLVDFPDAPGRRPARQIEDLLFSDRIYPTGSMRDYYREVSGGRVDVSGTVHGWFRLPQRLRYYAAGESGLSTYPRNAQRMTQDAVRAARRAGVVFPPELDALGTGTVTGLFIVHAGRGAEELDPAISGGAIWSHKWNLPAPLTVAPGLSAATYLTVPEDCRMGVCAHELGHLAFQWEDFYDPNGGDDGVQWAGSGRWDLMAGGSWNGDLGNRPAHPMGLHKSQHGWVSVQTVTSTQSVTVQPYDATGGTVVKVVSPAYSPTQFLLLENRRRAGFDDRLPGEGLLVWRVDLASDQNGPARPALQLVQADGRQDLELSANLNQGDPGDPFPGAVMVVTAWDTGIVSTSFPGGQRSGISLSNITVDTQTNAITLDVTIQHPAPVAPVTPTRQSTEQQPAVPGCVPLRPTPDVGSIPSEPARPMVAGLANVLKQPRVSPAELAPLVRQVTPTPLDLQRRVLAAESERGTAPAPMSALRAGPETALLAGGFTDPSSFDGWWFRRYKANFGVQWDQQGEFLGSYDPATHLQQIGERDYLYTPDRNDPLRFRRSSGEIIQPGRMVTDGGSVPRVAWVIPDINPWTYIKAYLVHDWDFIRHHCDTTYARDFPTVNLTLGEGIYTLMRTNEVGTDWRKVELVYEAVSSFVGQQVWGRMWTATECTNTLPGQ</sequence>
<organism evidence="3 4">
    <name type="scientific">Gemmata palustris</name>
    <dbReference type="NCBI Taxonomy" id="2822762"/>
    <lineage>
        <taxon>Bacteria</taxon>
        <taxon>Pseudomonadati</taxon>
        <taxon>Planctomycetota</taxon>
        <taxon>Planctomycetia</taxon>
        <taxon>Gemmatales</taxon>
        <taxon>Gemmataceae</taxon>
        <taxon>Gemmata</taxon>
    </lineage>
</organism>
<gene>
    <name evidence="3" type="ORF">J8F10_32905</name>
</gene>
<dbReference type="PANTHER" id="PTHR41775">
    <property type="entry name" value="SECRETED PROTEIN-RELATED"/>
    <property type="match status" value="1"/>
</dbReference>
<keyword evidence="3" id="KW-0482">Metalloprotease</keyword>
<keyword evidence="3" id="KW-0645">Protease</keyword>
<dbReference type="NCBIfam" id="TIGR03296">
    <property type="entry name" value="M6dom_TIGR03296"/>
    <property type="match status" value="1"/>
</dbReference>
<protein>
    <submittedName>
        <fullName evidence="3">M6 family metalloprotease domain-containing protein</fullName>
    </submittedName>
</protein>
<dbReference type="GO" id="GO:0008237">
    <property type="term" value="F:metallopeptidase activity"/>
    <property type="evidence" value="ECO:0007669"/>
    <property type="project" value="UniProtKB-KW"/>
</dbReference>
<comment type="caution">
    <text evidence="3">The sequence shown here is derived from an EMBL/GenBank/DDBJ whole genome shotgun (WGS) entry which is preliminary data.</text>
</comment>
<dbReference type="Pfam" id="PF05547">
    <property type="entry name" value="Peptidase_M6"/>
    <property type="match status" value="1"/>
</dbReference>
<dbReference type="PANTHER" id="PTHR41775:SF1">
    <property type="entry name" value="PEPTIDASE M6-LIKE DOMAIN-CONTAINING PROTEIN"/>
    <property type="match status" value="1"/>
</dbReference>
<dbReference type="Proteomes" id="UP000676565">
    <property type="component" value="Unassembled WGS sequence"/>
</dbReference>
<keyword evidence="4" id="KW-1185">Reference proteome</keyword>
<name>A0ABS5C246_9BACT</name>
<evidence type="ECO:0000259" key="2">
    <source>
        <dbReference type="Pfam" id="PF05547"/>
    </source>
</evidence>
<reference evidence="3 4" key="1">
    <citation type="submission" date="2021-04" db="EMBL/GenBank/DDBJ databases">
        <authorList>
            <person name="Ivanova A."/>
        </authorList>
    </citation>
    <scope>NUCLEOTIDE SEQUENCE [LARGE SCALE GENOMIC DNA]</scope>
    <source>
        <strain evidence="3 4">G18</strain>
    </source>
</reference>
<dbReference type="InterPro" id="IPR008757">
    <property type="entry name" value="Peptidase_M6-like_domain"/>
</dbReference>
<accession>A0ABS5C246</accession>
<evidence type="ECO:0000313" key="4">
    <source>
        <dbReference type="Proteomes" id="UP000676565"/>
    </source>
</evidence>
<dbReference type="EMBL" id="JAGKQQ010000001">
    <property type="protein sequence ID" value="MBP3960053.1"/>
    <property type="molecule type" value="Genomic_DNA"/>
</dbReference>